<accession>A0A1K2IX07</accession>
<dbReference type="AlphaFoldDB" id="A0A1K2IX07"/>
<evidence type="ECO:0000313" key="1">
    <source>
        <dbReference type="EMBL" id="SFZ96291.1"/>
    </source>
</evidence>
<sequence>MNDKNNKELSPCIISWGKFALDIKLIKPKNSKKCTLEYWQKTIDTILSQPKYQSFVKNRNKAIQKFGFVCKL</sequence>
<gene>
    <name evidence="1" type="ORF">SAMN05216324_11817</name>
</gene>
<dbReference type="EMBL" id="FPKW01000018">
    <property type="protein sequence ID" value="SFZ96291.1"/>
    <property type="molecule type" value="Genomic_DNA"/>
</dbReference>
<dbReference type="RefSeq" id="WP_072412008.1">
    <property type="nucleotide sequence ID" value="NZ_FPKW01000018.1"/>
</dbReference>
<organism evidence="1 2">
    <name type="scientific">Chryseobacterium limigenitum</name>
    <dbReference type="NCBI Taxonomy" id="1612149"/>
    <lineage>
        <taxon>Bacteria</taxon>
        <taxon>Pseudomonadati</taxon>
        <taxon>Bacteroidota</taxon>
        <taxon>Flavobacteriia</taxon>
        <taxon>Flavobacteriales</taxon>
        <taxon>Weeksellaceae</taxon>
        <taxon>Chryseobacterium group</taxon>
        <taxon>Chryseobacterium</taxon>
    </lineage>
</organism>
<dbReference type="Proteomes" id="UP000182034">
    <property type="component" value="Unassembled WGS sequence"/>
</dbReference>
<evidence type="ECO:0000313" key="2">
    <source>
        <dbReference type="Proteomes" id="UP000182034"/>
    </source>
</evidence>
<keyword evidence="2" id="KW-1185">Reference proteome</keyword>
<dbReference type="STRING" id="1612149.SAMN05216324_11817"/>
<dbReference type="OrthoDB" id="1453620at2"/>
<reference evidence="2" key="1">
    <citation type="submission" date="2016-10" db="EMBL/GenBank/DDBJ databases">
        <authorList>
            <person name="Varghese N."/>
            <person name="Submissions S."/>
        </authorList>
    </citation>
    <scope>NUCLEOTIDE SEQUENCE [LARGE SCALE GENOMIC DNA]</scope>
    <source>
        <strain evidence="2">SUR2</strain>
    </source>
</reference>
<protein>
    <submittedName>
        <fullName evidence="1">Uncharacterized protein</fullName>
    </submittedName>
</protein>
<proteinExistence type="predicted"/>
<name>A0A1K2IX07_9FLAO</name>